<dbReference type="Pfam" id="PF01774">
    <property type="entry name" value="UreD"/>
    <property type="match status" value="1"/>
</dbReference>
<keyword evidence="2 4" id="KW-0996">Nickel insertion</keyword>
<dbReference type="PANTHER" id="PTHR33643">
    <property type="entry name" value="UREASE ACCESSORY PROTEIN D"/>
    <property type="match status" value="1"/>
</dbReference>
<evidence type="ECO:0000256" key="3">
    <source>
        <dbReference type="ARBA" id="ARBA00023186"/>
    </source>
</evidence>
<dbReference type="GO" id="GO:0005737">
    <property type="term" value="C:cytoplasm"/>
    <property type="evidence" value="ECO:0007669"/>
    <property type="project" value="UniProtKB-SubCell"/>
</dbReference>
<sequence length="315" mass="35017">MTRINEAVMRVSQPGADLPELAAYQDEPPQMASGSVGKTGYLRMMFAVSGQRSVLKQVDRRVPFLVQRALYWDEMMPHMPCVFVISTSGCVLQGDRLAMDIHVAAQACGHVTTQSATKIHAMENNYAAQMQTITLDEGSYLEVIPEQVIPHCGSRFISDTRITLHPTATLIYAEILMSGRKHHDADRGFRFDVYSSHICASSHEGNPLFTERYVLEPGKQPLNTPAVMGPFDVFGNVILLTPACHHQRIIDRITPLYDEAAGLACGVSRLPNECGLIFKALGKESPQVKAAIRLFWRIAREEILGITLPAPFIWR</sequence>
<keyword evidence="6" id="KW-1185">Reference proteome</keyword>
<reference evidence="5" key="1">
    <citation type="submission" date="2021-01" db="EMBL/GenBank/DDBJ databases">
        <title>Intestinitalea alba gen. nov., sp. nov., a novel genus of the family Enterobacteriaceae, isolated from the gut of the plastic-eating mealworm Tenebrio molitor L.</title>
        <authorList>
            <person name="Yang Y."/>
        </authorList>
    </citation>
    <scope>NUCLEOTIDE SEQUENCE</scope>
    <source>
        <strain evidence="5">BIT-L3</strain>
    </source>
</reference>
<comment type="subunit">
    <text evidence="4">UreD, UreF and UreG form a complex that acts as a GTP-hydrolysis-dependent molecular chaperone, activating the urease apoprotein by helping to assemble the nickel containing metallocenter of UreC. The UreE protein probably delivers the nickel.</text>
</comment>
<keyword evidence="4" id="KW-0963">Cytoplasm</keyword>
<comment type="similarity">
    <text evidence="1 4">Belongs to the UreD family.</text>
</comment>
<dbReference type="Proteomes" id="UP000659047">
    <property type="component" value="Unassembled WGS sequence"/>
</dbReference>
<dbReference type="RefSeq" id="WP_238714269.1">
    <property type="nucleotide sequence ID" value="NZ_JAEPBH010000030.1"/>
</dbReference>
<protein>
    <recommendedName>
        <fullName evidence="4">Urease accessory protein UreD</fullName>
    </recommendedName>
</protein>
<evidence type="ECO:0000313" key="5">
    <source>
        <dbReference type="EMBL" id="MBK4716053.1"/>
    </source>
</evidence>
<accession>A0A8K0V610</accession>
<dbReference type="InterPro" id="IPR002669">
    <property type="entry name" value="UreD"/>
</dbReference>
<evidence type="ECO:0000256" key="4">
    <source>
        <dbReference type="HAMAP-Rule" id="MF_01384"/>
    </source>
</evidence>
<proteinExistence type="inferred from homology"/>
<evidence type="ECO:0000313" key="6">
    <source>
        <dbReference type="Proteomes" id="UP000659047"/>
    </source>
</evidence>
<keyword evidence="3 4" id="KW-0143">Chaperone</keyword>
<dbReference type="GO" id="GO:0016151">
    <property type="term" value="F:nickel cation binding"/>
    <property type="evidence" value="ECO:0007669"/>
    <property type="project" value="UniProtKB-UniRule"/>
</dbReference>
<name>A0A8K0V610_9ENTR</name>
<dbReference type="AlphaFoldDB" id="A0A8K0V610"/>
<comment type="function">
    <text evidence="4">Required for maturation of urease via the functional incorporation of the urease nickel metallocenter.</text>
</comment>
<comment type="caution">
    <text evidence="5">The sequence shown here is derived from an EMBL/GenBank/DDBJ whole genome shotgun (WGS) entry which is preliminary data.</text>
</comment>
<dbReference type="HAMAP" id="MF_01384">
    <property type="entry name" value="UreD"/>
    <property type="match status" value="1"/>
</dbReference>
<gene>
    <name evidence="4" type="primary">ureD</name>
    <name evidence="5" type="ORF">JJB97_12110</name>
</gene>
<evidence type="ECO:0000256" key="1">
    <source>
        <dbReference type="ARBA" id="ARBA00007177"/>
    </source>
</evidence>
<comment type="subcellular location">
    <subcellularLocation>
        <location evidence="4">Cytoplasm</location>
    </subcellularLocation>
</comment>
<dbReference type="EMBL" id="JAEPBH010000030">
    <property type="protein sequence ID" value="MBK4716053.1"/>
    <property type="molecule type" value="Genomic_DNA"/>
</dbReference>
<evidence type="ECO:0000256" key="2">
    <source>
        <dbReference type="ARBA" id="ARBA00022988"/>
    </source>
</evidence>
<organism evidence="5 6">
    <name type="scientific">Tenebrionibacter intestinalis</name>
    <dbReference type="NCBI Taxonomy" id="2799638"/>
    <lineage>
        <taxon>Bacteria</taxon>
        <taxon>Pseudomonadati</taxon>
        <taxon>Pseudomonadota</taxon>
        <taxon>Gammaproteobacteria</taxon>
        <taxon>Enterobacterales</taxon>
        <taxon>Enterobacteriaceae</taxon>
        <taxon>Tenebrionibacter/Tenebrionicola group</taxon>
        <taxon>Tenebrionibacter</taxon>
    </lineage>
</organism>
<dbReference type="PANTHER" id="PTHR33643:SF1">
    <property type="entry name" value="UREASE ACCESSORY PROTEIN D"/>
    <property type="match status" value="1"/>
</dbReference>